<dbReference type="InterPro" id="IPR004953">
    <property type="entry name" value="EB1_C"/>
</dbReference>
<keyword evidence="15" id="KW-1185">Reference proteome</keyword>
<dbReference type="PANTHER" id="PTHR10623">
    <property type="entry name" value="MICROTUBULE-ASSOCIATED PROTEIN RP/EB FAMILY MEMBER"/>
    <property type="match status" value="1"/>
</dbReference>
<dbReference type="Pfam" id="PF03271">
    <property type="entry name" value="EB1"/>
    <property type="match status" value="1"/>
</dbReference>
<dbReference type="GO" id="GO:0051301">
    <property type="term" value="P:cell division"/>
    <property type="evidence" value="ECO:0007669"/>
    <property type="project" value="UniProtKB-KW"/>
</dbReference>
<evidence type="ECO:0000313" key="15">
    <source>
        <dbReference type="Proteomes" id="UP001306508"/>
    </source>
</evidence>
<feature type="compositionally biased region" description="Polar residues" evidence="11">
    <location>
        <begin position="124"/>
        <end position="145"/>
    </location>
</feature>
<keyword evidence="5 9" id="KW-0493">Microtubule</keyword>
<feature type="domain" description="EB1 C-terminal" evidence="13">
    <location>
        <begin position="209"/>
        <end position="292"/>
    </location>
</feature>
<dbReference type="GO" id="GO:0035372">
    <property type="term" value="P:protein localization to microtubule"/>
    <property type="evidence" value="ECO:0007669"/>
    <property type="project" value="UniProtKB-ARBA"/>
</dbReference>
<comment type="subcellular location">
    <subcellularLocation>
        <location evidence="1">Cytoplasm</location>
        <location evidence="1">Cytoskeleton</location>
    </subcellularLocation>
</comment>
<organism evidence="14 15">
    <name type="scientific">Arxiozyma heterogenica</name>
    <dbReference type="NCBI Taxonomy" id="278026"/>
    <lineage>
        <taxon>Eukaryota</taxon>
        <taxon>Fungi</taxon>
        <taxon>Dikarya</taxon>
        <taxon>Ascomycota</taxon>
        <taxon>Saccharomycotina</taxon>
        <taxon>Saccharomycetes</taxon>
        <taxon>Saccharomycetales</taxon>
        <taxon>Saccharomycetaceae</taxon>
        <taxon>Arxiozyma</taxon>
    </lineage>
</organism>
<keyword evidence="10" id="KW-0175">Coiled coil</keyword>
<dbReference type="GO" id="GO:0007010">
    <property type="term" value="P:cytoskeleton organization"/>
    <property type="evidence" value="ECO:0007669"/>
    <property type="project" value="UniProtKB-ARBA"/>
</dbReference>
<evidence type="ECO:0000256" key="2">
    <source>
        <dbReference type="ARBA" id="ARBA00010729"/>
    </source>
</evidence>
<dbReference type="GO" id="GO:0030473">
    <property type="term" value="P:nuclear migration along microtubule"/>
    <property type="evidence" value="ECO:0007669"/>
    <property type="project" value="UniProtKB-ARBA"/>
</dbReference>
<dbReference type="GO" id="GO:0072686">
    <property type="term" value="C:mitotic spindle"/>
    <property type="evidence" value="ECO:0007669"/>
    <property type="project" value="UniProtKB-ARBA"/>
</dbReference>
<dbReference type="InterPro" id="IPR027328">
    <property type="entry name" value="MAPRE"/>
</dbReference>
<comment type="similarity">
    <text evidence="2">Belongs to the MAPRE family.</text>
</comment>
<dbReference type="Gene3D" id="1.20.5.1430">
    <property type="match status" value="1"/>
</dbReference>
<evidence type="ECO:0000256" key="10">
    <source>
        <dbReference type="SAM" id="Coils"/>
    </source>
</evidence>
<dbReference type="SUPFAM" id="SSF47576">
    <property type="entry name" value="Calponin-homology domain, CH-domain"/>
    <property type="match status" value="1"/>
</dbReference>
<dbReference type="GO" id="GO:0051233">
    <property type="term" value="C:spindle midzone"/>
    <property type="evidence" value="ECO:0007669"/>
    <property type="project" value="UniProtKB-ARBA"/>
</dbReference>
<dbReference type="GO" id="GO:0051010">
    <property type="term" value="F:microtubule plus-end binding"/>
    <property type="evidence" value="ECO:0007669"/>
    <property type="project" value="UniProtKB-ARBA"/>
</dbReference>
<dbReference type="GO" id="GO:0035371">
    <property type="term" value="C:microtubule plus-end"/>
    <property type="evidence" value="ECO:0007669"/>
    <property type="project" value="UniProtKB-ARBA"/>
</dbReference>
<evidence type="ECO:0000256" key="8">
    <source>
        <dbReference type="ARBA" id="ARBA00023306"/>
    </source>
</evidence>
<evidence type="ECO:0000259" key="12">
    <source>
        <dbReference type="PROSITE" id="PS50021"/>
    </source>
</evidence>
<accession>A0AAN7W6I0</accession>
<proteinExistence type="inferred from homology"/>
<keyword evidence="8" id="KW-0131">Cell cycle</keyword>
<keyword evidence="7" id="KW-0206">Cytoskeleton</keyword>
<dbReference type="InterPro" id="IPR036133">
    <property type="entry name" value="EB1_C_sf"/>
</dbReference>
<evidence type="ECO:0000256" key="5">
    <source>
        <dbReference type="ARBA" id="ARBA00022701"/>
    </source>
</evidence>
<dbReference type="EMBL" id="JAWIZZ010000006">
    <property type="protein sequence ID" value="KAK5782314.1"/>
    <property type="molecule type" value="Genomic_DNA"/>
</dbReference>
<evidence type="ECO:0000256" key="4">
    <source>
        <dbReference type="ARBA" id="ARBA00022618"/>
    </source>
</evidence>
<feature type="region of interest" description="Disordered" evidence="11">
    <location>
        <begin position="112"/>
        <end position="145"/>
    </location>
</feature>
<dbReference type="InterPro" id="IPR001715">
    <property type="entry name" value="CH_dom"/>
</dbReference>
<evidence type="ECO:0000256" key="9">
    <source>
        <dbReference type="PROSITE-ProRule" id="PRU00576"/>
    </source>
</evidence>
<evidence type="ECO:0000313" key="14">
    <source>
        <dbReference type="EMBL" id="KAK5782314.1"/>
    </source>
</evidence>
<reference evidence="15" key="1">
    <citation type="submission" date="2023-07" db="EMBL/GenBank/DDBJ databases">
        <title>A draft genome of Kazachstania heterogenica Y-27499.</title>
        <authorList>
            <person name="Donic C."/>
            <person name="Kralova J.S."/>
            <person name="Fidel L."/>
            <person name="Ben-Dor S."/>
            <person name="Jung S."/>
        </authorList>
    </citation>
    <scope>NUCLEOTIDE SEQUENCE [LARGE SCALE GENOMIC DNA]</scope>
    <source>
        <strain evidence="15">Y27499</strain>
    </source>
</reference>
<dbReference type="Proteomes" id="UP001306508">
    <property type="component" value="Unassembled WGS sequence"/>
</dbReference>
<sequence length="393" mass="45514">MSGTGESRSELLAWLNNLLQLNIQRIEECGTGAAYCQIMDSIYLDIPMHRVRFDVSQEYDYYPNYKILQSCFARHKIEKIVYVEKLVKCRFQDNLEFLQWIKKYWMQHKDSNPYDPLQRRRSTRQVSNGNVNSREQTPNVGNSLNIAKRRPQMGQINSNNVTTMGSYNNYSNNNNLSSTTSKTTSRASMISTFPNKRVSSEKLVSLQNDLNYAKEKITNLNNEIDQYKETTNILEREREFYFGKLRDIEILVQSTQDLINEGLYKNSGTDELTKFLNRVQQILYATEEAETEYDNDPNTMNPNNDIVNNHLNDTNKNTVSNHNLNINSITHNNDDENIINHQIIHNETQFQDGRNINHEASPIAGTSQTTINNLNGNSIDNINNNLIIDEETF</sequence>
<gene>
    <name evidence="14" type="ORF">RI543_000249</name>
</gene>
<dbReference type="PROSITE" id="PS50021">
    <property type="entry name" value="CH"/>
    <property type="match status" value="1"/>
</dbReference>
<name>A0AAN7W6I0_9SACH</name>
<evidence type="ECO:0000256" key="7">
    <source>
        <dbReference type="ARBA" id="ARBA00023212"/>
    </source>
</evidence>
<keyword evidence="3" id="KW-0963">Cytoplasm</keyword>
<dbReference type="FunFam" id="1.10.418.10:FF:000028">
    <property type="entry name" value="RP/EB family microtubule-associated protein"/>
    <property type="match status" value="1"/>
</dbReference>
<comment type="caution">
    <text evidence="14">The sequence shown here is derived from an EMBL/GenBank/DDBJ whole genome shotgun (WGS) entry which is preliminary data.</text>
</comment>
<protein>
    <submittedName>
        <fullName evidence="14">Uncharacterized protein</fullName>
    </submittedName>
</protein>
<feature type="domain" description="Calponin-homology (CH)" evidence="12">
    <location>
        <begin position="5"/>
        <end position="106"/>
    </location>
</feature>
<dbReference type="PROSITE" id="PS51230">
    <property type="entry name" value="EB1_C"/>
    <property type="match status" value="1"/>
</dbReference>
<evidence type="ECO:0000256" key="3">
    <source>
        <dbReference type="ARBA" id="ARBA00022490"/>
    </source>
</evidence>
<evidence type="ECO:0000256" key="11">
    <source>
        <dbReference type="SAM" id="MobiDB-lite"/>
    </source>
</evidence>
<evidence type="ECO:0000256" key="6">
    <source>
        <dbReference type="ARBA" id="ARBA00022776"/>
    </source>
</evidence>
<dbReference type="Gene3D" id="1.10.418.10">
    <property type="entry name" value="Calponin-like domain"/>
    <property type="match status" value="1"/>
</dbReference>
<dbReference type="SUPFAM" id="SSF140612">
    <property type="entry name" value="EB1 dimerisation domain-like"/>
    <property type="match status" value="1"/>
</dbReference>
<dbReference type="InterPro" id="IPR036872">
    <property type="entry name" value="CH_dom_sf"/>
</dbReference>
<keyword evidence="4" id="KW-0132">Cell division</keyword>
<feature type="coiled-coil region" evidence="10">
    <location>
        <begin position="203"/>
        <end position="237"/>
    </location>
</feature>
<evidence type="ECO:0000259" key="13">
    <source>
        <dbReference type="PROSITE" id="PS51230"/>
    </source>
</evidence>
<dbReference type="AlphaFoldDB" id="A0AAN7W6I0"/>
<keyword evidence="6" id="KW-0498">Mitosis</keyword>
<evidence type="ECO:0000256" key="1">
    <source>
        <dbReference type="ARBA" id="ARBA00004245"/>
    </source>
</evidence>